<keyword evidence="9 11" id="KW-0472">Membrane</keyword>
<comment type="similarity">
    <text evidence="2 11">Belongs to the glycosyltransferase 31 family.</text>
</comment>
<dbReference type="GO" id="GO:0000139">
    <property type="term" value="C:Golgi membrane"/>
    <property type="evidence" value="ECO:0007669"/>
    <property type="project" value="UniProtKB-SubCell"/>
</dbReference>
<keyword evidence="6 11" id="KW-0735">Signal-anchor</keyword>
<dbReference type="GO" id="GO:0016758">
    <property type="term" value="F:hexosyltransferase activity"/>
    <property type="evidence" value="ECO:0007669"/>
    <property type="project" value="InterPro"/>
</dbReference>
<protein>
    <recommendedName>
        <fullName evidence="11">Hexosyltransferase</fullName>
        <ecNumber evidence="11">2.4.1.-</ecNumber>
    </recommendedName>
</protein>
<sequence length="477" mass="54929">MLWIHKIFMLVLCIQSITFALLGLSLYQKIQTVQKVSRGQLDQLSVGRTRRGTIIYENGIKEHQGSASDTNTSERNEPQRNNNTIPTVQQASKGQKWDHLPMVDMKRSRLINANQISKHEGNVTGNNTSSSLGTIKRRPAVIKNILLGNNNENKAEQTNQQMTMNTSSILLDYQQVLKNGNFSMNKSVNISELRLDKCDACFPQSSYIYKNDNLCSTNNSNNSNNSTTLVKLLVIIFTVHNGTKTRNILRKTWASISKNNTRELRYVFLLGKHTKDPEWNVRVLAEAKKYGDILIKDFMDEFRNLTLKTMSGLKWAAEFCSNAKYIMKTDSDMWVNTPRLLRYIDLFNIENEIIGTCLKKSKPIRHKESKYYASPEEYPHMWYPSFCSGTGYVTTMKVVKDIVKVSPDIPFFFLEDIYVGLCNKALGYKVRRVKGFQHKRVKLSVCGYNQIFTSHRIQIAEIEKVWNINFVDQTFQH</sequence>
<comment type="subcellular location">
    <subcellularLocation>
        <location evidence="1 11">Golgi apparatus membrane</location>
        <topology evidence="1 11">Single-pass type II membrane protein</topology>
    </subcellularLocation>
</comment>
<comment type="caution">
    <text evidence="13">The sequence shown here is derived from an EMBL/GenBank/DDBJ whole genome shotgun (WGS) entry which is preliminary data.</text>
</comment>
<evidence type="ECO:0000313" key="13">
    <source>
        <dbReference type="EMBL" id="CAH1780080.1"/>
    </source>
</evidence>
<evidence type="ECO:0000256" key="9">
    <source>
        <dbReference type="ARBA" id="ARBA00023136"/>
    </source>
</evidence>
<dbReference type="FunFam" id="3.90.550.50:FF:000001">
    <property type="entry name" value="Hexosyltransferase"/>
    <property type="match status" value="1"/>
</dbReference>
<keyword evidence="7 11" id="KW-1133">Transmembrane helix</keyword>
<organism evidence="13 14">
    <name type="scientific">Owenia fusiformis</name>
    <name type="common">Polychaete worm</name>
    <dbReference type="NCBI Taxonomy" id="6347"/>
    <lineage>
        <taxon>Eukaryota</taxon>
        <taxon>Metazoa</taxon>
        <taxon>Spiralia</taxon>
        <taxon>Lophotrochozoa</taxon>
        <taxon>Annelida</taxon>
        <taxon>Polychaeta</taxon>
        <taxon>Sedentaria</taxon>
        <taxon>Canalipalpata</taxon>
        <taxon>Sabellida</taxon>
        <taxon>Oweniida</taxon>
        <taxon>Oweniidae</taxon>
        <taxon>Owenia</taxon>
    </lineage>
</organism>
<feature type="region of interest" description="Disordered" evidence="12">
    <location>
        <begin position="57"/>
        <end position="98"/>
    </location>
</feature>
<dbReference type="EMBL" id="CAIIXF020000003">
    <property type="protein sequence ID" value="CAH1780080.1"/>
    <property type="molecule type" value="Genomic_DNA"/>
</dbReference>
<feature type="compositionally biased region" description="Polar residues" evidence="12">
    <location>
        <begin position="79"/>
        <end position="93"/>
    </location>
</feature>
<accession>A0A8J1USU3</accession>
<dbReference type="Pfam" id="PF01762">
    <property type="entry name" value="Galactosyl_T"/>
    <property type="match status" value="1"/>
</dbReference>
<dbReference type="Gene3D" id="3.90.550.50">
    <property type="match status" value="1"/>
</dbReference>
<keyword evidence="3 11" id="KW-0328">Glycosyltransferase</keyword>
<dbReference type="AlphaFoldDB" id="A0A8J1USU3"/>
<evidence type="ECO:0000256" key="7">
    <source>
        <dbReference type="ARBA" id="ARBA00022989"/>
    </source>
</evidence>
<dbReference type="InterPro" id="IPR002659">
    <property type="entry name" value="Glyco_trans_31"/>
</dbReference>
<reference evidence="13" key="1">
    <citation type="submission" date="2022-03" db="EMBL/GenBank/DDBJ databases">
        <authorList>
            <person name="Martin C."/>
        </authorList>
    </citation>
    <scope>NUCLEOTIDE SEQUENCE</scope>
</reference>
<dbReference type="EC" id="2.4.1.-" evidence="11"/>
<keyword evidence="4" id="KW-0808">Transferase</keyword>
<evidence type="ECO:0000256" key="6">
    <source>
        <dbReference type="ARBA" id="ARBA00022968"/>
    </source>
</evidence>
<name>A0A8J1USU3_OWEFU</name>
<evidence type="ECO:0000256" key="3">
    <source>
        <dbReference type="ARBA" id="ARBA00022676"/>
    </source>
</evidence>
<keyword evidence="14" id="KW-1185">Reference proteome</keyword>
<evidence type="ECO:0000256" key="1">
    <source>
        <dbReference type="ARBA" id="ARBA00004323"/>
    </source>
</evidence>
<keyword evidence="5 11" id="KW-0812">Transmembrane</keyword>
<evidence type="ECO:0000256" key="2">
    <source>
        <dbReference type="ARBA" id="ARBA00008661"/>
    </source>
</evidence>
<feature type="transmembrane region" description="Helical" evidence="11">
    <location>
        <begin position="7"/>
        <end position="27"/>
    </location>
</feature>
<dbReference type="Proteomes" id="UP000749559">
    <property type="component" value="Unassembled WGS sequence"/>
</dbReference>
<evidence type="ECO:0000256" key="10">
    <source>
        <dbReference type="ARBA" id="ARBA00023180"/>
    </source>
</evidence>
<evidence type="ECO:0000256" key="5">
    <source>
        <dbReference type="ARBA" id="ARBA00022692"/>
    </source>
</evidence>
<evidence type="ECO:0000313" key="14">
    <source>
        <dbReference type="Proteomes" id="UP000749559"/>
    </source>
</evidence>
<dbReference type="OrthoDB" id="2139606at2759"/>
<dbReference type="PANTHER" id="PTHR11214">
    <property type="entry name" value="BETA-1,3-N-ACETYLGLUCOSAMINYLTRANSFERASE"/>
    <property type="match status" value="1"/>
</dbReference>
<keyword evidence="8 11" id="KW-0333">Golgi apparatus</keyword>
<evidence type="ECO:0000256" key="12">
    <source>
        <dbReference type="SAM" id="MobiDB-lite"/>
    </source>
</evidence>
<evidence type="ECO:0000256" key="4">
    <source>
        <dbReference type="ARBA" id="ARBA00022679"/>
    </source>
</evidence>
<dbReference type="GO" id="GO:0006493">
    <property type="term" value="P:protein O-linked glycosylation"/>
    <property type="evidence" value="ECO:0007669"/>
    <property type="project" value="TreeGrafter"/>
</dbReference>
<proteinExistence type="inferred from homology"/>
<gene>
    <name evidence="13" type="ORF">OFUS_LOCUS6823</name>
</gene>
<evidence type="ECO:0000256" key="8">
    <source>
        <dbReference type="ARBA" id="ARBA00023034"/>
    </source>
</evidence>
<dbReference type="PANTHER" id="PTHR11214:SF314">
    <property type="entry name" value="HEXOSYLTRANSFERASE"/>
    <property type="match status" value="1"/>
</dbReference>
<evidence type="ECO:0000256" key="11">
    <source>
        <dbReference type="RuleBase" id="RU363063"/>
    </source>
</evidence>
<keyword evidence="10" id="KW-0325">Glycoprotein</keyword>